<name>A0A8H5ASL1_9AGAR</name>
<protein>
    <submittedName>
        <fullName evidence="2">Uncharacterized protein</fullName>
    </submittedName>
</protein>
<organism evidence="2 3">
    <name type="scientific">Ephemerocybe angulata</name>
    <dbReference type="NCBI Taxonomy" id="980116"/>
    <lineage>
        <taxon>Eukaryota</taxon>
        <taxon>Fungi</taxon>
        <taxon>Dikarya</taxon>
        <taxon>Basidiomycota</taxon>
        <taxon>Agaricomycotina</taxon>
        <taxon>Agaricomycetes</taxon>
        <taxon>Agaricomycetidae</taxon>
        <taxon>Agaricales</taxon>
        <taxon>Agaricineae</taxon>
        <taxon>Psathyrellaceae</taxon>
        <taxon>Ephemerocybe</taxon>
    </lineage>
</organism>
<comment type="caution">
    <text evidence="2">The sequence shown here is derived from an EMBL/GenBank/DDBJ whole genome shotgun (WGS) entry which is preliminary data.</text>
</comment>
<evidence type="ECO:0000313" key="3">
    <source>
        <dbReference type="Proteomes" id="UP000541558"/>
    </source>
</evidence>
<reference evidence="2 3" key="1">
    <citation type="journal article" date="2020" name="ISME J.">
        <title>Uncovering the hidden diversity of litter-decomposition mechanisms in mushroom-forming fungi.</title>
        <authorList>
            <person name="Floudas D."/>
            <person name="Bentzer J."/>
            <person name="Ahren D."/>
            <person name="Johansson T."/>
            <person name="Persson P."/>
            <person name="Tunlid A."/>
        </authorList>
    </citation>
    <scope>NUCLEOTIDE SEQUENCE [LARGE SCALE GENOMIC DNA]</scope>
    <source>
        <strain evidence="2 3">CBS 175.51</strain>
    </source>
</reference>
<feature type="region of interest" description="Disordered" evidence="1">
    <location>
        <begin position="204"/>
        <end position="228"/>
    </location>
</feature>
<dbReference type="OrthoDB" id="5282002at2759"/>
<dbReference type="AlphaFoldDB" id="A0A8H5ASL1"/>
<evidence type="ECO:0000256" key="1">
    <source>
        <dbReference type="SAM" id="MobiDB-lite"/>
    </source>
</evidence>
<keyword evidence="3" id="KW-1185">Reference proteome</keyword>
<proteinExistence type="predicted"/>
<dbReference type="EMBL" id="JAACJK010000231">
    <property type="protein sequence ID" value="KAF5309803.1"/>
    <property type="molecule type" value="Genomic_DNA"/>
</dbReference>
<dbReference type="Proteomes" id="UP000541558">
    <property type="component" value="Unassembled WGS sequence"/>
</dbReference>
<evidence type="ECO:0000313" key="2">
    <source>
        <dbReference type="EMBL" id="KAF5309803.1"/>
    </source>
</evidence>
<accession>A0A8H5ASL1</accession>
<gene>
    <name evidence="2" type="ORF">D9611_013585</name>
</gene>
<sequence>MPGGRRTSLPESFIILGWLPLSSGTDTICIYYLKVLPFTRHSIQWYVCAISFHFAASSRKFQTDIADPLHGWDPCEVVSKGKAWGANPEDLYGCLYFFLTQELREFHRRLQRFHIAFKITCMDASGLSQLLLNTQQNVFAKYDLPASTRFDRIMVSNILDHIYVGLKDTLTRWAPLLSDSPISVTVGYFMNWFAIQPDGRYISEKPTPRPTISTDDIAYLGRSSTPPG</sequence>